<evidence type="ECO:0000256" key="2">
    <source>
        <dbReference type="SAM" id="MobiDB-lite"/>
    </source>
</evidence>
<dbReference type="Proteomes" id="UP000184476">
    <property type="component" value="Unassembled WGS sequence"/>
</dbReference>
<dbReference type="InterPro" id="IPR006343">
    <property type="entry name" value="DnaB/C_C"/>
</dbReference>
<evidence type="ECO:0000259" key="4">
    <source>
        <dbReference type="Pfam" id="PF25888"/>
    </source>
</evidence>
<feature type="domain" description="DnaB/C C-terminal" evidence="3">
    <location>
        <begin position="343"/>
        <end position="402"/>
    </location>
</feature>
<dbReference type="GO" id="GO:0004386">
    <property type="term" value="F:helicase activity"/>
    <property type="evidence" value="ECO:0007669"/>
    <property type="project" value="UniProtKB-KW"/>
</dbReference>
<proteinExistence type="inferred from homology"/>
<keyword evidence="5" id="KW-0378">Hydrolase</keyword>
<dbReference type="InterPro" id="IPR058660">
    <property type="entry name" value="WHD_DnaB"/>
</dbReference>
<comment type="similarity">
    <text evidence="1">Belongs to the DnaB/DnaD family.</text>
</comment>
<dbReference type="EMBL" id="FQVL01000003">
    <property type="protein sequence ID" value="SHE75577.1"/>
    <property type="molecule type" value="Genomic_DNA"/>
</dbReference>
<reference evidence="5 6" key="1">
    <citation type="submission" date="2016-11" db="EMBL/GenBank/DDBJ databases">
        <authorList>
            <person name="Jaros S."/>
            <person name="Januszkiewicz K."/>
            <person name="Wedrychowicz H."/>
        </authorList>
    </citation>
    <scope>NUCLEOTIDE SEQUENCE [LARGE SCALE GENOMIC DNA]</scope>
    <source>
        <strain evidence="5 6">DSM 44666</strain>
    </source>
</reference>
<dbReference type="Pfam" id="PF07261">
    <property type="entry name" value="DnaB_2"/>
    <property type="match status" value="1"/>
</dbReference>
<evidence type="ECO:0000256" key="1">
    <source>
        <dbReference type="ARBA" id="ARBA00093462"/>
    </source>
</evidence>
<dbReference type="RefSeq" id="WP_073154117.1">
    <property type="nucleotide sequence ID" value="NZ_FQVL01000003.1"/>
</dbReference>
<accession>A0A1M4W306</accession>
<keyword evidence="5" id="KW-0067">ATP-binding</keyword>
<feature type="region of interest" description="Disordered" evidence="2">
    <location>
        <begin position="284"/>
        <end position="310"/>
    </location>
</feature>
<dbReference type="Pfam" id="PF25888">
    <property type="entry name" value="WHD_DnaB"/>
    <property type="match status" value="1"/>
</dbReference>
<feature type="compositionally biased region" description="Polar residues" evidence="2">
    <location>
        <begin position="288"/>
        <end position="297"/>
    </location>
</feature>
<keyword evidence="5" id="KW-0547">Nucleotide-binding</keyword>
<protein>
    <submittedName>
        <fullName evidence="5">Replicative DNA helicase loader DnaB</fullName>
    </submittedName>
</protein>
<dbReference type="STRING" id="112248.SAMN05444392_1036"/>
<evidence type="ECO:0000313" key="6">
    <source>
        <dbReference type="Proteomes" id="UP000184476"/>
    </source>
</evidence>
<evidence type="ECO:0000313" key="5">
    <source>
        <dbReference type="EMBL" id="SHE75577.1"/>
    </source>
</evidence>
<sequence length="473" mass="54815">MIWKDSGWRCRSVKPLGQLDLHGLTHLYQPLVGTSAISLYITLYNQLLLCCAHVSERYAHSYLMQLTALRYEELMEARYYLEAVGLLNTYEIKEQSQIYYDYEILAPLTAIKFFQSDVLSLALCHALGKERFTQLKQTLLPGKETVISASFEGEDVTKSFQEVFGSFSPIELAKVTEVDQEMSWMMKEENLPYLEGKEPKIEQEGDLSFIRQRLSGRISSDQWTPAVVEQLKEIQFLYRLDDWGLYKALQNPEVTRFGEIHFDRLQKYVRDEYQLRYGGSPVVRKHQQSLPSLSNSTELEKPRSLPSESTISEEERHFQQLAEMTPLELLSHYQEGSRIPDSDVSLVESLLRDYGLAPGVVNVLLEYVLLKYDYRLPKALVVKIAGHWKRLRIQTVAQALEQARKEDWEVKQKTKRAAPKGKKEKVPQALSYQVEQHTAATIQTDPTPDDDWMQINQQLALWEKQKQKRTGLR</sequence>
<feature type="domain" description="Replicative helicase loading/DNA remodeling protein DnaB N-terminal winged helix" evidence="4">
    <location>
        <begin position="19"/>
        <end position="172"/>
    </location>
</feature>
<keyword evidence="6" id="KW-1185">Reference proteome</keyword>
<dbReference type="AlphaFoldDB" id="A0A1M4W306"/>
<name>A0A1M4W306_9BACL</name>
<organism evidence="5 6">
    <name type="scientific">Seinonella peptonophila</name>
    <dbReference type="NCBI Taxonomy" id="112248"/>
    <lineage>
        <taxon>Bacteria</taxon>
        <taxon>Bacillati</taxon>
        <taxon>Bacillota</taxon>
        <taxon>Bacilli</taxon>
        <taxon>Bacillales</taxon>
        <taxon>Thermoactinomycetaceae</taxon>
        <taxon>Seinonella</taxon>
    </lineage>
</organism>
<gene>
    <name evidence="5" type="ORF">SAMN05444392_1036</name>
</gene>
<evidence type="ECO:0000259" key="3">
    <source>
        <dbReference type="Pfam" id="PF07261"/>
    </source>
</evidence>
<keyword evidence="5" id="KW-0347">Helicase</keyword>